<comment type="similarity">
    <text evidence="1">Belongs to the ros/MucR family.</text>
</comment>
<dbReference type="GO" id="GO:0003677">
    <property type="term" value="F:DNA binding"/>
    <property type="evidence" value="ECO:0007669"/>
    <property type="project" value="InterPro"/>
</dbReference>
<evidence type="ECO:0000256" key="1">
    <source>
        <dbReference type="ARBA" id="ARBA00007031"/>
    </source>
</evidence>
<dbReference type="InterPro" id="IPR008807">
    <property type="entry name" value="ROS_MUCR"/>
</dbReference>
<feature type="compositionally biased region" description="Basic and acidic residues" evidence="2">
    <location>
        <begin position="89"/>
        <end position="99"/>
    </location>
</feature>
<protein>
    <submittedName>
        <fullName evidence="3">MucR family transcriptional regulator</fullName>
    </submittedName>
</protein>
<dbReference type="OrthoDB" id="9809693at2"/>
<dbReference type="Proteomes" id="UP000324159">
    <property type="component" value="Unassembled WGS sequence"/>
</dbReference>
<dbReference type="Pfam" id="PF05443">
    <property type="entry name" value="ROS_MUCR"/>
    <property type="match status" value="1"/>
</dbReference>
<dbReference type="InterPro" id="IPR041920">
    <property type="entry name" value="ROS/MUCR_sf"/>
</dbReference>
<organism evidence="3 4">
    <name type="scientific">Geothermobacter ehrlichii</name>
    <dbReference type="NCBI Taxonomy" id="213224"/>
    <lineage>
        <taxon>Bacteria</taxon>
        <taxon>Pseudomonadati</taxon>
        <taxon>Thermodesulfobacteriota</taxon>
        <taxon>Desulfuromonadia</taxon>
        <taxon>Desulfuromonadales</taxon>
        <taxon>Geothermobacteraceae</taxon>
        <taxon>Geothermobacter</taxon>
    </lineage>
</organism>
<gene>
    <name evidence="3" type="ORF">EDC39_11223</name>
</gene>
<dbReference type="RefSeq" id="WP_148896583.1">
    <property type="nucleotide sequence ID" value="NZ_VNIB01000012.1"/>
</dbReference>
<feature type="region of interest" description="Disordered" evidence="2">
    <location>
        <begin position="89"/>
        <end position="114"/>
    </location>
</feature>
<comment type="caution">
    <text evidence="3">The sequence shown here is derived from an EMBL/GenBank/DDBJ whole genome shotgun (WGS) entry which is preliminary data.</text>
</comment>
<sequence>MSEILQMAKDLVEAQATSRSMSTEEMITSLSEIYKALQGLSQQQEAGAGESEAGPVVSRKKAFGKDKVYCMICGEGMKTLARHLRTKHDMTPSDYRKQFDIPSSQPLAARSYSETRRQMAIDAGLADNLAKARAAKGKKKKSAKS</sequence>
<dbReference type="GO" id="GO:0008270">
    <property type="term" value="F:zinc ion binding"/>
    <property type="evidence" value="ECO:0007669"/>
    <property type="project" value="InterPro"/>
</dbReference>
<accession>A0A5D3WGR8</accession>
<reference evidence="3 4" key="1">
    <citation type="submission" date="2019-07" db="EMBL/GenBank/DDBJ databases">
        <title>Genomic Encyclopedia of Type Strains, Phase IV (KMG-IV): sequencing the most valuable type-strain genomes for metagenomic binning, comparative biology and taxonomic classification.</title>
        <authorList>
            <person name="Goeker M."/>
        </authorList>
    </citation>
    <scope>NUCLEOTIDE SEQUENCE [LARGE SCALE GENOMIC DNA]</scope>
    <source>
        <strain evidence="3 4">SS015</strain>
    </source>
</reference>
<dbReference type="AlphaFoldDB" id="A0A5D3WGR8"/>
<name>A0A5D3WGR8_9BACT</name>
<proteinExistence type="inferred from homology"/>
<evidence type="ECO:0000313" key="4">
    <source>
        <dbReference type="Proteomes" id="UP000324159"/>
    </source>
</evidence>
<evidence type="ECO:0000313" key="3">
    <source>
        <dbReference type="EMBL" id="TYO96735.1"/>
    </source>
</evidence>
<dbReference type="GO" id="GO:0006355">
    <property type="term" value="P:regulation of DNA-templated transcription"/>
    <property type="evidence" value="ECO:0007669"/>
    <property type="project" value="InterPro"/>
</dbReference>
<dbReference type="Gene3D" id="1.10.10.1550">
    <property type="entry name" value="ROS/MUCR transcriptional regulator protein"/>
    <property type="match status" value="1"/>
</dbReference>
<dbReference type="EMBL" id="VNIB01000012">
    <property type="protein sequence ID" value="TYO96735.1"/>
    <property type="molecule type" value="Genomic_DNA"/>
</dbReference>
<keyword evidence="4" id="KW-1185">Reference proteome</keyword>
<evidence type="ECO:0000256" key="2">
    <source>
        <dbReference type="SAM" id="MobiDB-lite"/>
    </source>
</evidence>